<evidence type="ECO:0000256" key="1">
    <source>
        <dbReference type="ARBA" id="ARBA00008714"/>
    </source>
</evidence>
<dbReference type="PRINTS" id="PR01703">
    <property type="entry name" value="MNSODISMTASE"/>
</dbReference>
<protein>
    <recommendedName>
        <fullName evidence="2 6">Superoxide dismutase</fullName>
        <ecNumber evidence="2 6">1.15.1.1</ecNumber>
    </recommendedName>
</protein>
<evidence type="ECO:0000256" key="2">
    <source>
        <dbReference type="ARBA" id="ARBA00012682"/>
    </source>
</evidence>
<dbReference type="InterPro" id="IPR019833">
    <property type="entry name" value="Mn/Fe_SOD_BS"/>
</dbReference>
<accession>A0A7C4I1W8</accession>
<dbReference type="PROSITE" id="PS00088">
    <property type="entry name" value="SOD_MN"/>
    <property type="match status" value="1"/>
</dbReference>
<feature type="binding site" evidence="5">
    <location>
        <position position="165"/>
    </location>
    <ligand>
        <name>Mn(2+)</name>
        <dbReference type="ChEBI" id="CHEBI:29035"/>
    </ligand>
</feature>
<feature type="domain" description="Manganese/iron superoxide dismutase N-terminal" evidence="7">
    <location>
        <begin position="6"/>
        <end position="87"/>
    </location>
</feature>
<evidence type="ECO:0000259" key="7">
    <source>
        <dbReference type="Pfam" id="PF00081"/>
    </source>
</evidence>
<dbReference type="EMBL" id="DTAD01000079">
    <property type="protein sequence ID" value="HGN90910.1"/>
    <property type="molecule type" value="Genomic_DNA"/>
</dbReference>
<organism evidence="10">
    <name type="scientific">Caldiarchaeum subterraneum</name>
    <dbReference type="NCBI Taxonomy" id="311458"/>
    <lineage>
        <taxon>Archaea</taxon>
        <taxon>Nitrososphaerota</taxon>
        <taxon>Candidatus Caldarchaeales</taxon>
        <taxon>Candidatus Caldarchaeaceae</taxon>
        <taxon>Candidatus Caldarchaeum</taxon>
    </lineage>
</organism>
<dbReference type="PIRSF" id="PIRSF000349">
    <property type="entry name" value="SODismutase"/>
    <property type="match status" value="1"/>
</dbReference>
<dbReference type="SUPFAM" id="SSF54719">
    <property type="entry name" value="Fe,Mn superoxide dismutase (SOD), C-terminal domain"/>
    <property type="match status" value="1"/>
</dbReference>
<evidence type="ECO:0000256" key="6">
    <source>
        <dbReference type="RuleBase" id="RU000414"/>
    </source>
</evidence>
<evidence type="ECO:0000256" key="5">
    <source>
        <dbReference type="PIRSR" id="PIRSR000349-1"/>
    </source>
</evidence>
<dbReference type="EMBL" id="DRXG01000011">
    <property type="protein sequence ID" value="HHN51835.1"/>
    <property type="molecule type" value="Genomic_DNA"/>
</dbReference>
<keyword evidence="4 6" id="KW-0560">Oxidoreductase</keyword>
<dbReference type="InterPro" id="IPR036324">
    <property type="entry name" value="Mn/Fe_SOD_N_sf"/>
</dbReference>
<evidence type="ECO:0000259" key="8">
    <source>
        <dbReference type="Pfam" id="PF02777"/>
    </source>
</evidence>
<comment type="similarity">
    <text evidence="1 6">Belongs to the iron/manganese superoxide dismutase family.</text>
</comment>
<dbReference type="Gene3D" id="3.55.40.20">
    <property type="entry name" value="Iron/manganese superoxide dismutase, C-terminal domain"/>
    <property type="match status" value="1"/>
</dbReference>
<evidence type="ECO:0000256" key="4">
    <source>
        <dbReference type="ARBA" id="ARBA00023002"/>
    </source>
</evidence>
<gene>
    <name evidence="11" type="ORF">ENM30_00820</name>
    <name evidence="10" type="ORF">ENT82_07305</name>
    <name evidence="9" type="ORF">ENU43_05245</name>
</gene>
<dbReference type="InterPro" id="IPR036314">
    <property type="entry name" value="SOD_C_sf"/>
</dbReference>
<keyword evidence="3 5" id="KW-0479">Metal-binding</keyword>
<dbReference type="PANTHER" id="PTHR11404">
    <property type="entry name" value="SUPEROXIDE DISMUTASE 2"/>
    <property type="match status" value="1"/>
</dbReference>
<feature type="binding site" evidence="5">
    <location>
        <position position="31"/>
    </location>
    <ligand>
        <name>Mn(2+)</name>
        <dbReference type="ChEBI" id="CHEBI:29035"/>
    </ligand>
</feature>
<dbReference type="EMBL" id="DTCM01000065">
    <property type="protein sequence ID" value="HGL41049.1"/>
    <property type="molecule type" value="Genomic_DNA"/>
</dbReference>
<dbReference type="GO" id="GO:0046872">
    <property type="term" value="F:metal ion binding"/>
    <property type="evidence" value="ECO:0007669"/>
    <property type="project" value="UniProtKB-KW"/>
</dbReference>
<dbReference type="Pfam" id="PF02777">
    <property type="entry name" value="Sod_Fe_C"/>
    <property type="match status" value="1"/>
</dbReference>
<dbReference type="Pfam" id="PF00081">
    <property type="entry name" value="Sod_Fe_N"/>
    <property type="match status" value="1"/>
</dbReference>
<dbReference type="InterPro" id="IPR019831">
    <property type="entry name" value="Mn/Fe_SOD_N"/>
</dbReference>
<dbReference type="FunFam" id="1.10.287.990:FF:000001">
    <property type="entry name" value="Superoxide dismutase"/>
    <property type="match status" value="1"/>
</dbReference>
<reference evidence="10" key="1">
    <citation type="journal article" date="2020" name="mSystems">
        <title>Genome- and Community-Level Interaction Insights into Carbon Utilization and Element Cycling Functions of Hydrothermarchaeota in Hydrothermal Sediment.</title>
        <authorList>
            <person name="Zhou Z."/>
            <person name="Liu Y."/>
            <person name="Xu W."/>
            <person name="Pan J."/>
            <person name="Luo Z.H."/>
            <person name="Li M."/>
        </authorList>
    </citation>
    <scope>NUCLEOTIDE SEQUENCE [LARGE SCALE GENOMIC DNA]</scope>
    <source>
        <strain evidence="11">SpSt-1073</strain>
        <strain evidence="10">SpSt-613</strain>
        <strain evidence="9">SpSt-669</strain>
    </source>
</reference>
<evidence type="ECO:0000313" key="10">
    <source>
        <dbReference type="EMBL" id="HGN90910.1"/>
    </source>
</evidence>
<dbReference type="AlphaFoldDB" id="A0A7C4I1W8"/>
<dbReference type="FunFam" id="3.55.40.20:FF:000004">
    <property type="entry name" value="Superoxide dismutase [Fe]"/>
    <property type="match status" value="1"/>
</dbReference>
<dbReference type="Gene3D" id="1.10.287.990">
    <property type="entry name" value="Fe,Mn superoxide dismutase (SOD) domain"/>
    <property type="match status" value="1"/>
</dbReference>
<feature type="binding site" evidence="5">
    <location>
        <position position="79"/>
    </location>
    <ligand>
        <name>Mn(2+)</name>
        <dbReference type="ChEBI" id="CHEBI:29035"/>
    </ligand>
</feature>
<proteinExistence type="inferred from homology"/>
<evidence type="ECO:0000256" key="3">
    <source>
        <dbReference type="ARBA" id="ARBA00022723"/>
    </source>
</evidence>
<dbReference type="PANTHER" id="PTHR11404:SF6">
    <property type="entry name" value="SUPEROXIDE DISMUTASE [MN], MITOCHONDRIAL"/>
    <property type="match status" value="1"/>
</dbReference>
<name>A0A7C4I1W8_CALS0</name>
<sequence>MLTMKKYSLPPLPYAYNALEPVISAEIMTLHHTKHHQAYVNGANAALERLEKQRKGENPENIRGILRDLSFNLSGHKLHSVFWPNMAPPGKGGGAPGGAIADQINKDFGSFENFKKQFSDAAKNVEAVGWAILTYDAESETLVIYQVEKQNFMHPPDLPLLLTLDVWEHAYYLQYKNDRGAYVDKWWEVVNWDDVDKRFTKAKG</sequence>
<dbReference type="GO" id="GO:0004784">
    <property type="term" value="F:superoxide dismutase activity"/>
    <property type="evidence" value="ECO:0007669"/>
    <property type="project" value="UniProtKB-EC"/>
</dbReference>
<feature type="binding site" evidence="5">
    <location>
        <position position="169"/>
    </location>
    <ligand>
        <name>Mn(2+)</name>
        <dbReference type="ChEBI" id="CHEBI:29035"/>
    </ligand>
</feature>
<evidence type="ECO:0000313" key="9">
    <source>
        <dbReference type="EMBL" id="HGL41049.1"/>
    </source>
</evidence>
<comment type="function">
    <text evidence="6">Destroys radicals which are normally produced within the cells and which are toxic to biological systems.</text>
</comment>
<evidence type="ECO:0000313" key="11">
    <source>
        <dbReference type="EMBL" id="HHN51835.1"/>
    </source>
</evidence>
<dbReference type="InterPro" id="IPR001189">
    <property type="entry name" value="Mn/Fe_SOD"/>
</dbReference>
<dbReference type="InterPro" id="IPR019832">
    <property type="entry name" value="Mn/Fe_SOD_C"/>
</dbReference>
<comment type="catalytic activity">
    <reaction evidence="6">
        <text>2 superoxide + 2 H(+) = H2O2 + O2</text>
        <dbReference type="Rhea" id="RHEA:20696"/>
        <dbReference type="ChEBI" id="CHEBI:15378"/>
        <dbReference type="ChEBI" id="CHEBI:15379"/>
        <dbReference type="ChEBI" id="CHEBI:16240"/>
        <dbReference type="ChEBI" id="CHEBI:18421"/>
        <dbReference type="EC" id="1.15.1.1"/>
    </reaction>
</comment>
<dbReference type="EC" id="1.15.1.1" evidence="2 6"/>
<comment type="caution">
    <text evidence="10">The sequence shown here is derived from an EMBL/GenBank/DDBJ whole genome shotgun (WGS) entry which is preliminary data.</text>
</comment>
<dbReference type="InterPro" id="IPR050265">
    <property type="entry name" value="Fe/Mn_Superoxide_Dismutase"/>
</dbReference>
<feature type="domain" description="Manganese/iron superoxide dismutase C-terminal" evidence="8">
    <location>
        <begin position="97"/>
        <end position="198"/>
    </location>
</feature>
<dbReference type="SUPFAM" id="SSF46609">
    <property type="entry name" value="Fe,Mn superoxide dismutase (SOD), N-terminal domain"/>
    <property type="match status" value="1"/>
</dbReference>